<name>A0A1I1BLS7_9PSEU</name>
<dbReference type="Proteomes" id="UP000243799">
    <property type="component" value="Unassembled WGS sequence"/>
</dbReference>
<evidence type="ECO:0000313" key="1">
    <source>
        <dbReference type="EMBL" id="SFB49430.1"/>
    </source>
</evidence>
<keyword evidence="2" id="KW-1185">Reference proteome</keyword>
<reference evidence="2" key="1">
    <citation type="submission" date="2016-10" db="EMBL/GenBank/DDBJ databases">
        <authorList>
            <person name="Varghese N."/>
            <person name="Submissions S."/>
        </authorList>
    </citation>
    <scope>NUCLEOTIDE SEQUENCE [LARGE SCALE GENOMIC DNA]</scope>
    <source>
        <strain evidence="2">CGMCC 4.3568</strain>
    </source>
</reference>
<accession>A0A1I1BLS7</accession>
<dbReference type="RefSeq" id="WP_091675179.1">
    <property type="nucleotide sequence ID" value="NZ_FOKG01000014.1"/>
</dbReference>
<proteinExistence type="predicted"/>
<organism evidence="1 2">
    <name type="scientific">Amycolatopsis marina</name>
    <dbReference type="NCBI Taxonomy" id="490629"/>
    <lineage>
        <taxon>Bacteria</taxon>
        <taxon>Bacillati</taxon>
        <taxon>Actinomycetota</taxon>
        <taxon>Actinomycetes</taxon>
        <taxon>Pseudonocardiales</taxon>
        <taxon>Pseudonocardiaceae</taxon>
        <taxon>Amycolatopsis</taxon>
    </lineage>
</organism>
<dbReference type="EMBL" id="FOKG01000014">
    <property type="protein sequence ID" value="SFB49430.1"/>
    <property type="molecule type" value="Genomic_DNA"/>
</dbReference>
<sequence>MTPEQAAALTEFPELQRLIDLRDAGWMFLPTVVDGELVQVHGVRTWPEGWADALRVRYTTDAAGLRNDHTGGITWQREGTLTEIIDGLIALPAPSNRLAPRLVIARGPLPRSA</sequence>
<dbReference type="STRING" id="490629.SAMN05216266_11433"/>
<dbReference type="OrthoDB" id="3693098at2"/>
<evidence type="ECO:0000313" key="2">
    <source>
        <dbReference type="Proteomes" id="UP000243799"/>
    </source>
</evidence>
<gene>
    <name evidence="1" type="ORF">SAMN05216266_11433</name>
</gene>
<dbReference type="AlphaFoldDB" id="A0A1I1BLS7"/>
<protein>
    <submittedName>
        <fullName evidence="1">Uncharacterized protein</fullName>
    </submittedName>
</protein>